<sequence>MIVVLAALVVLLGALVRTGRIVPGARGDTAAARRSGALIVAAGLLGILLAVVTLVQKWMSLPANVGSAVRIALAVAMGGAMIRAAWILRRSREGSR</sequence>
<organism evidence="2 3">
    <name type="scientific">Micromonospora sonchi</name>
    <dbReference type="NCBI Taxonomy" id="1763543"/>
    <lineage>
        <taxon>Bacteria</taxon>
        <taxon>Bacillati</taxon>
        <taxon>Actinomycetota</taxon>
        <taxon>Actinomycetes</taxon>
        <taxon>Micromonosporales</taxon>
        <taxon>Micromonosporaceae</taxon>
        <taxon>Micromonospora</taxon>
    </lineage>
</organism>
<keyword evidence="3" id="KW-1185">Reference proteome</keyword>
<accession>A0A917TWL5</accession>
<protein>
    <submittedName>
        <fullName evidence="2">Uncharacterized protein</fullName>
    </submittedName>
</protein>
<dbReference type="Proteomes" id="UP000608890">
    <property type="component" value="Unassembled WGS sequence"/>
</dbReference>
<evidence type="ECO:0000313" key="2">
    <source>
        <dbReference type="EMBL" id="GGM41666.1"/>
    </source>
</evidence>
<feature type="transmembrane region" description="Helical" evidence="1">
    <location>
        <begin position="37"/>
        <end position="55"/>
    </location>
</feature>
<reference evidence="2" key="1">
    <citation type="journal article" date="2014" name="Int. J. Syst. Evol. Microbiol.">
        <title>Complete genome sequence of Corynebacterium casei LMG S-19264T (=DSM 44701T), isolated from a smear-ripened cheese.</title>
        <authorList>
            <consortium name="US DOE Joint Genome Institute (JGI-PGF)"/>
            <person name="Walter F."/>
            <person name="Albersmeier A."/>
            <person name="Kalinowski J."/>
            <person name="Ruckert C."/>
        </authorList>
    </citation>
    <scope>NUCLEOTIDE SEQUENCE</scope>
    <source>
        <strain evidence="2">CGMCC 4.7312</strain>
    </source>
</reference>
<dbReference type="AlphaFoldDB" id="A0A917TWL5"/>
<evidence type="ECO:0000313" key="3">
    <source>
        <dbReference type="Proteomes" id="UP000608890"/>
    </source>
</evidence>
<keyword evidence="1" id="KW-0812">Transmembrane</keyword>
<dbReference type="EMBL" id="BMNB01000011">
    <property type="protein sequence ID" value="GGM41666.1"/>
    <property type="molecule type" value="Genomic_DNA"/>
</dbReference>
<evidence type="ECO:0000256" key="1">
    <source>
        <dbReference type="SAM" id="Phobius"/>
    </source>
</evidence>
<keyword evidence="1" id="KW-0472">Membrane</keyword>
<comment type="caution">
    <text evidence="2">The sequence shown here is derived from an EMBL/GenBank/DDBJ whole genome shotgun (WGS) entry which is preliminary data.</text>
</comment>
<name>A0A917TWL5_9ACTN</name>
<gene>
    <name evidence="2" type="ORF">GCM10011608_27940</name>
</gene>
<keyword evidence="1" id="KW-1133">Transmembrane helix</keyword>
<feature type="transmembrane region" description="Helical" evidence="1">
    <location>
        <begin position="67"/>
        <end position="88"/>
    </location>
</feature>
<proteinExistence type="predicted"/>
<reference evidence="2" key="2">
    <citation type="submission" date="2020-09" db="EMBL/GenBank/DDBJ databases">
        <authorList>
            <person name="Sun Q."/>
            <person name="Zhou Y."/>
        </authorList>
    </citation>
    <scope>NUCLEOTIDE SEQUENCE</scope>
    <source>
        <strain evidence="2">CGMCC 4.7312</strain>
    </source>
</reference>